<accession>A0A2H3DYG8</accession>
<dbReference type="InParanoid" id="A0A2H3DYG8"/>
<sequence length="235" mass="27420">MIKEVNSMHSFFPFSCNGEQLYRIQSLSSISHPMLCRTITFRIDYMIMPKQLNTSPSDEFCNMSIEANRGIVSTLRRIFHDPDPPVHATHIYVDYVDDSQIHIPRFWVPRQITRLTIIYHYRRGVSTDFCLRSPRFCSCGKPTIKPRVQHLTIMGATPVIVKRLIDPIKRWRSLHSLTTDVDIAVCSSISFIKKSYDFPYQDIGLDFVYRCMFGEPRIKTYLRYGPLFSSFTLSC</sequence>
<evidence type="ECO:0000313" key="1">
    <source>
        <dbReference type="EMBL" id="PBK92516.1"/>
    </source>
</evidence>
<gene>
    <name evidence="1" type="ORF">ARMGADRAFT_163214</name>
</gene>
<organism evidence="1 2">
    <name type="scientific">Armillaria gallica</name>
    <name type="common">Bulbous honey fungus</name>
    <name type="synonym">Armillaria bulbosa</name>
    <dbReference type="NCBI Taxonomy" id="47427"/>
    <lineage>
        <taxon>Eukaryota</taxon>
        <taxon>Fungi</taxon>
        <taxon>Dikarya</taxon>
        <taxon>Basidiomycota</taxon>
        <taxon>Agaricomycotina</taxon>
        <taxon>Agaricomycetes</taxon>
        <taxon>Agaricomycetidae</taxon>
        <taxon>Agaricales</taxon>
        <taxon>Marasmiineae</taxon>
        <taxon>Physalacriaceae</taxon>
        <taxon>Armillaria</taxon>
    </lineage>
</organism>
<dbReference type="AlphaFoldDB" id="A0A2H3DYG8"/>
<dbReference type="EMBL" id="KZ293658">
    <property type="protein sequence ID" value="PBK92516.1"/>
    <property type="molecule type" value="Genomic_DNA"/>
</dbReference>
<protein>
    <submittedName>
        <fullName evidence="1">Uncharacterized protein</fullName>
    </submittedName>
</protein>
<name>A0A2H3DYG8_ARMGA</name>
<dbReference type="Proteomes" id="UP000217790">
    <property type="component" value="Unassembled WGS sequence"/>
</dbReference>
<keyword evidence="2" id="KW-1185">Reference proteome</keyword>
<evidence type="ECO:0000313" key="2">
    <source>
        <dbReference type="Proteomes" id="UP000217790"/>
    </source>
</evidence>
<proteinExistence type="predicted"/>
<reference evidence="2" key="1">
    <citation type="journal article" date="2017" name="Nat. Ecol. Evol.">
        <title>Genome expansion and lineage-specific genetic innovations in the forest pathogenic fungi Armillaria.</title>
        <authorList>
            <person name="Sipos G."/>
            <person name="Prasanna A.N."/>
            <person name="Walter M.C."/>
            <person name="O'Connor E."/>
            <person name="Balint B."/>
            <person name="Krizsan K."/>
            <person name="Kiss B."/>
            <person name="Hess J."/>
            <person name="Varga T."/>
            <person name="Slot J."/>
            <person name="Riley R."/>
            <person name="Boka B."/>
            <person name="Rigling D."/>
            <person name="Barry K."/>
            <person name="Lee J."/>
            <person name="Mihaltcheva S."/>
            <person name="LaButti K."/>
            <person name="Lipzen A."/>
            <person name="Waldron R."/>
            <person name="Moloney N.M."/>
            <person name="Sperisen C."/>
            <person name="Kredics L."/>
            <person name="Vagvoelgyi C."/>
            <person name="Patrignani A."/>
            <person name="Fitzpatrick D."/>
            <person name="Nagy I."/>
            <person name="Doyle S."/>
            <person name="Anderson J.B."/>
            <person name="Grigoriev I.V."/>
            <person name="Gueldener U."/>
            <person name="Muensterkoetter M."/>
            <person name="Nagy L.G."/>
        </authorList>
    </citation>
    <scope>NUCLEOTIDE SEQUENCE [LARGE SCALE GENOMIC DNA]</scope>
    <source>
        <strain evidence="2">Ar21-2</strain>
    </source>
</reference>